<dbReference type="InterPro" id="IPR003439">
    <property type="entry name" value="ABC_transporter-like_ATP-bd"/>
</dbReference>
<dbReference type="EMBL" id="BMOQ01000005">
    <property type="protein sequence ID" value="GGN17988.1"/>
    <property type="molecule type" value="Genomic_DNA"/>
</dbReference>
<dbReference type="InterPro" id="IPR013563">
    <property type="entry name" value="Oligopep_ABC_C"/>
</dbReference>
<evidence type="ECO:0000313" key="7">
    <source>
        <dbReference type="EMBL" id="GGN17988.1"/>
    </source>
</evidence>
<dbReference type="PANTHER" id="PTHR43776">
    <property type="entry name" value="TRANSPORT ATP-BINDING PROTEIN"/>
    <property type="match status" value="1"/>
</dbReference>
<keyword evidence="3" id="KW-0547">Nucleotide-binding</keyword>
<feature type="domain" description="ABC transporter" evidence="6">
    <location>
        <begin position="4"/>
        <end position="258"/>
    </location>
</feature>
<feature type="region of interest" description="Disordered" evidence="5">
    <location>
        <begin position="412"/>
        <end position="432"/>
    </location>
</feature>
<dbReference type="OrthoDB" id="18209at2157"/>
<dbReference type="Pfam" id="PF08352">
    <property type="entry name" value="oligo_HPY"/>
    <property type="match status" value="1"/>
</dbReference>
<dbReference type="GO" id="GO:0055085">
    <property type="term" value="P:transmembrane transport"/>
    <property type="evidence" value="ECO:0007669"/>
    <property type="project" value="UniProtKB-ARBA"/>
</dbReference>
<evidence type="ECO:0000256" key="5">
    <source>
        <dbReference type="SAM" id="MobiDB-lite"/>
    </source>
</evidence>
<dbReference type="InterPro" id="IPR027417">
    <property type="entry name" value="P-loop_NTPase"/>
</dbReference>
<dbReference type="PROSITE" id="PS50893">
    <property type="entry name" value="ABC_TRANSPORTER_2"/>
    <property type="match status" value="1"/>
</dbReference>
<reference evidence="7 8" key="1">
    <citation type="journal article" date="2019" name="Int. J. Syst. Evol. Microbiol.">
        <title>The Global Catalogue of Microorganisms (GCM) 10K type strain sequencing project: providing services to taxonomists for standard genome sequencing and annotation.</title>
        <authorList>
            <consortium name="The Broad Institute Genomics Platform"/>
            <consortium name="The Broad Institute Genome Sequencing Center for Infectious Disease"/>
            <person name="Wu L."/>
            <person name="Ma J."/>
        </authorList>
    </citation>
    <scope>NUCLEOTIDE SEQUENCE [LARGE SCALE GENOMIC DNA]</scope>
    <source>
        <strain evidence="7 8">JCM 16331</strain>
    </source>
</reference>
<proteinExistence type="inferred from homology"/>
<evidence type="ECO:0000256" key="1">
    <source>
        <dbReference type="ARBA" id="ARBA00005417"/>
    </source>
</evidence>
<comment type="caution">
    <text evidence="7">The sequence shown here is derived from an EMBL/GenBank/DDBJ whole genome shotgun (WGS) entry which is preliminary data.</text>
</comment>
<evidence type="ECO:0000256" key="4">
    <source>
        <dbReference type="ARBA" id="ARBA00022840"/>
    </source>
</evidence>
<dbReference type="Gene3D" id="3.40.50.300">
    <property type="entry name" value="P-loop containing nucleotide triphosphate hydrolases"/>
    <property type="match status" value="1"/>
</dbReference>
<evidence type="ECO:0000313" key="8">
    <source>
        <dbReference type="Proteomes" id="UP000608850"/>
    </source>
</evidence>
<keyword evidence="8" id="KW-1185">Reference proteome</keyword>
<dbReference type="PANTHER" id="PTHR43776:SF7">
    <property type="entry name" value="D,D-DIPEPTIDE TRANSPORT ATP-BINDING PROTEIN DDPF-RELATED"/>
    <property type="match status" value="1"/>
</dbReference>
<dbReference type="InterPro" id="IPR003593">
    <property type="entry name" value="AAA+_ATPase"/>
</dbReference>
<dbReference type="GO" id="GO:0015833">
    <property type="term" value="P:peptide transport"/>
    <property type="evidence" value="ECO:0007669"/>
    <property type="project" value="InterPro"/>
</dbReference>
<evidence type="ECO:0000256" key="2">
    <source>
        <dbReference type="ARBA" id="ARBA00022448"/>
    </source>
</evidence>
<dbReference type="RefSeq" id="WP_188878574.1">
    <property type="nucleotide sequence ID" value="NZ_BMOQ01000005.1"/>
</dbReference>
<dbReference type="SMART" id="SM00382">
    <property type="entry name" value="AAA"/>
    <property type="match status" value="1"/>
</dbReference>
<organism evidence="7 8">
    <name type="scientific">Halarchaeum nitratireducens</name>
    <dbReference type="NCBI Taxonomy" id="489913"/>
    <lineage>
        <taxon>Archaea</taxon>
        <taxon>Methanobacteriati</taxon>
        <taxon>Methanobacteriota</taxon>
        <taxon>Stenosarchaea group</taxon>
        <taxon>Halobacteria</taxon>
        <taxon>Halobacteriales</taxon>
        <taxon>Halobacteriaceae</taxon>
    </lineage>
</organism>
<dbReference type="SUPFAM" id="SSF52540">
    <property type="entry name" value="P-loop containing nucleoside triphosphate hydrolases"/>
    <property type="match status" value="1"/>
</dbReference>
<dbReference type="CDD" id="cd03257">
    <property type="entry name" value="ABC_NikE_OppD_transporters"/>
    <property type="match status" value="1"/>
</dbReference>
<keyword evidence="2" id="KW-0813">Transport</keyword>
<sequence>MGLIELDGVSKAYGGERTLLDVLRGRDPDPVRALDDVSLRVERSETYGLLGESGAGKTTLCRLLVALDAPSAGTVRFDGRDVHAHTGSEERAFRARVQPVFQDPYESLNPTVPVGRTVAEPLVGRLDGPARRERVRRVLADVGLTPTDAYVDARPRELSGGEHQRVALARALASDPDVIVLDEPVSMLDARTRAAVLARLADLQADYGLTYVLVSHDYRLVRGVCDRVAVLYRGRVVERGPAATVLADPHHPYTAALRDATPTLDPTTERRHADVTPAVTDADDPPSGCRFHLRCPRVVPPDDWSGSRDAFRRALRFRRRVAERDPVLDGHADADAVLAHGLVLDLPRAHRTASERDSGGTRVDPDALDLGRDERAALDAAAAAIVRGDDEAAEAALRGVVETACAREAPAERTVDGSTVTCHDPVSSERDA</sequence>
<dbReference type="NCBIfam" id="TIGR01727">
    <property type="entry name" value="oligo_HPY"/>
    <property type="match status" value="1"/>
</dbReference>
<comment type="similarity">
    <text evidence="1">Belongs to the ABC transporter superfamily.</text>
</comment>
<dbReference type="GO" id="GO:0005524">
    <property type="term" value="F:ATP binding"/>
    <property type="evidence" value="ECO:0007669"/>
    <property type="project" value="UniProtKB-KW"/>
</dbReference>
<accession>A0A830GDP1</accession>
<dbReference type="InterPro" id="IPR050319">
    <property type="entry name" value="ABC_transp_ATP-bind"/>
</dbReference>
<name>A0A830GDP1_9EURY</name>
<evidence type="ECO:0000256" key="3">
    <source>
        <dbReference type="ARBA" id="ARBA00022741"/>
    </source>
</evidence>
<dbReference type="AlphaFoldDB" id="A0A830GDP1"/>
<gene>
    <name evidence="7" type="ORF">GCM10009021_18690</name>
</gene>
<keyword evidence="4" id="KW-0067">ATP-binding</keyword>
<dbReference type="GO" id="GO:0016887">
    <property type="term" value="F:ATP hydrolysis activity"/>
    <property type="evidence" value="ECO:0007669"/>
    <property type="project" value="InterPro"/>
</dbReference>
<protein>
    <recommendedName>
        <fullName evidence="6">ABC transporter domain-containing protein</fullName>
    </recommendedName>
</protein>
<evidence type="ECO:0000259" key="6">
    <source>
        <dbReference type="PROSITE" id="PS50893"/>
    </source>
</evidence>
<dbReference type="Proteomes" id="UP000608850">
    <property type="component" value="Unassembled WGS sequence"/>
</dbReference>
<dbReference type="Pfam" id="PF00005">
    <property type="entry name" value="ABC_tran"/>
    <property type="match status" value="1"/>
</dbReference>